<sequence>MTFNGGGKPYPVVYYDGEREFDLGILTVNPTMNIKNILSILSHKIGILPHQFSVFIANKRTNRKIPFTAYLNLATVSRDGGAEYIYVRRYRRFKKKKNISEKLMHLRRDGVVDGKKINGSRSAYPVASSVFGGAEFERRLRILHKKGDAAFLMRMNAILARGVQMGNGGGSGGEGGRTLCKECLKAEVETDAGFHLCVRDEVVEGFRTTAGPIFRPARSSGENGH</sequence>
<organism evidence="2 3">
    <name type="scientific">Vicia faba</name>
    <name type="common">Broad bean</name>
    <name type="synonym">Faba vulgaris</name>
    <dbReference type="NCBI Taxonomy" id="3906"/>
    <lineage>
        <taxon>Eukaryota</taxon>
        <taxon>Viridiplantae</taxon>
        <taxon>Streptophyta</taxon>
        <taxon>Embryophyta</taxon>
        <taxon>Tracheophyta</taxon>
        <taxon>Spermatophyta</taxon>
        <taxon>Magnoliopsida</taxon>
        <taxon>eudicotyledons</taxon>
        <taxon>Gunneridae</taxon>
        <taxon>Pentapetalae</taxon>
        <taxon>rosids</taxon>
        <taxon>fabids</taxon>
        <taxon>Fabales</taxon>
        <taxon>Fabaceae</taxon>
        <taxon>Papilionoideae</taxon>
        <taxon>50 kb inversion clade</taxon>
        <taxon>NPAAA clade</taxon>
        <taxon>Hologalegina</taxon>
        <taxon>IRL clade</taxon>
        <taxon>Fabeae</taxon>
        <taxon>Vicia</taxon>
    </lineage>
</organism>
<protein>
    <recommendedName>
        <fullName evidence="1">DUF7138 domain-containing protein</fullName>
    </recommendedName>
</protein>
<accession>A0AAV1A218</accession>
<evidence type="ECO:0000259" key="1">
    <source>
        <dbReference type="Pfam" id="PF23596"/>
    </source>
</evidence>
<gene>
    <name evidence="2" type="ORF">VFH_III037640</name>
</gene>
<proteinExistence type="predicted"/>
<evidence type="ECO:0000313" key="3">
    <source>
        <dbReference type="Proteomes" id="UP001157006"/>
    </source>
</evidence>
<dbReference type="InterPro" id="IPR055562">
    <property type="entry name" value="DUF7138"/>
</dbReference>
<dbReference type="AlphaFoldDB" id="A0AAV1A218"/>
<feature type="domain" description="DUF7138" evidence="1">
    <location>
        <begin position="9"/>
        <end position="81"/>
    </location>
</feature>
<evidence type="ECO:0000313" key="2">
    <source>
        <dbReference type="EMBL" id="CAI8602387.1"/>
    </source>
</evidence>
<reference evidence="2 3" key="1">
    <citation type="submission" date="2023-01" db="EMBL/GenBank/DDBJ databases">
        <authorList>
            <person name="Kreplak J."/>
        </authorList>
    </citation>
    <scope>NUCLEOTIDE SEQUENCE [LARGE SCALE GENOMIC DNA]</scope>
</reference>
<dbReference type="Proteomes" id="UP001157006">
    <property type="component" value="Chromosome 3"/>
</dbReference>
<dbReference type="EMBL" id="OX451738">
    <property type="protein sequence ID" value="CAI8602387.1"/>
    <property type="molecule type" value="Genomic_DNA"/>
</dbReference>
<dbReference type="PANTHER" id="PTHR36351:SF1">
    <property type="entry name" value="EMBRYO SAC DEVELOPMENT ARREST 12"/>
    <property type="match status" value="1"/>
</dbReference>
<keyword evidence="3" id="KW-1185">Reference proteome</keyword>
<dbReference type="Pfam" id="PF23596">
    <property type="entry name" value="DUF7138"/>
    <property type="match status" value="1"/>
</dbReference>
<name>A0AAV1A218_VICFA</name>
<dbReference type="PANTHER" id="PTHR36351">
    <property type="entry name" value="EMBRYO SAC DEVELOPMENT ARREST 12"/>
    <property type="match status" value="1"/>
</dbReference>